<reference evidence="3" key="1">
    <citation type="journal article" date="2009" name="PLoS Pathog.">
        <title>Genomic analyses of the microsporidian Nosema ceranae, an emergent pathogen of honey bees.</title>
        <authorList>
            <person name="Cornman R.S."/>
            <person name="Chen Y.P."/>
            <person name="Schatz M.C."/>
            <person name="Street C."/>
            <person name="Zhao Y."/>
            <person name="Desany B."/>
            <person name="Egholm M."/>
            <person name="Hutchison S."/>
            <person name="Pettis J.S."/>
            <person name="Lipkin W.I."/>
            <person name="Evans J.D."/>
        </authorList>
    </citation>
    <scope>NUCLEOTIDE SEQUENCE [LARGE SCALE GENOMIC DNA]</scope>
    <source>
        <strain evidence="3">BRL01</strain>
    </source>
</reference>
<sequence>MLMKGFMFGYFIIYLVDLTKFTIYGSINDFRTSTKKNDAISIFYLALLEFKAFIAIADFYYRNEIPGLVELILVKLEVFGSYIYIYLLRKFYIPLFTYSTSAILLAFYILIYWPDVYEMVLQNYSKRIGVGVDIKNIYIIRQIYAAVKSLTYTLFIVIVFLHTFLQVQGFKAGFLIMTIPVFLIKVLEREEEEEEDLIAKYIIIILFIVLSLYSIYETIALSYNNNETEIQLLYYLNSYHFVLSTLLSITDRFTYKKGLKEALNKIKVKEQREI</sequence>
<feature type="transmembrane region" description="Helical" evidence="1">
    <location>
        <begin position="143"/>
        <end position="164"/>
    </location>
</feature>
<proteinExistence type="predicted"/>
<keyword evidence="1" id="KW-0472">Membrane</keyword>
<dbReference type="AlphaFoldDB" id="C4V784"/>
<feature type="transmembrane region" description="Helical" evidence="1">
    <location>
        <begin position="199"/>
        <end position="216"/>
    </location>
</feature>
<evidence type="ECO:0000256" key="1">
    <source>
        <dbReference type="SAM" id="Phobius"/>
    </source>
</evidence>
<feature type="transmembrane region" description="Helical" evidence="1">
    <location>
        <begin position="91"/>
        <end position="113"/>
    </location>
</feature>
<protein>
    <submittedName>
        <fullName evidence="2">Uncharacterized protein</fullName>
    </submittedName>
</protein>
<name>C4V784_VAIC1</name>
<evidence type="ECO:0000313" key="2">
    <source>
        <dbReference type="EMBL" id="EEQ82911.1"/>
    </source>
</evidence>
<feature type="transmembrane region" description="Helical" evidence="1">
    <location>
        <begin position="39"/>
        <end position="61"/>
    </location>
</feature>
<dbReference type="KEGG" id="nce:NCER_100304"/>
<evidence type="ECO:0000313" key="3">
    <source>
        <dbReference type="Proteomes" id="UP000009082"/>
    </source>
</evidence>
<accession>C4V784</accession>
<keyword evidence="1" id="KW-0812">Transmembrane</keyword>
<feature type="transmembrane region" description="Helical" evidence="1">
    <location>
        <begin position="170"/>
        <end position="187"/>
    </location>
</feature>
<feature type="transmembrane region" description="Helical" evidence="1">
    <location>
        <begin position="7"/>
        <end position="27"/>
    </location>
</feature>
<feature type="transmembrane region" description="Helical" evidence="1">
    <location>
        <begin position="68"/>
        <end position="85"/>
    </location>
</feature>
<dbReference type="VEuPathDB" id="MicrosporidiaDB:NCER_100304"/>
<keyword evidence="1" id="KW-1133">Transmembrane helix</keyword>
<dbReference type="Proteomes" id="UP000009082">
    <property type="component" value="Unassembled WGS sequence"/>
</dbReference>
<dbReference type="HOGENOM" id="CLU_1015979_0_0_1"/>
<dbReference type="OMA" id="IMTIPVF"/>
<dbReference type="EMBL" id="ACOL01000014">
    <property type="protein sequence ID" value="EEQ82911.1"/>
    <property type="molecule type" value="Genomic_DNA"/>
</dbReference>
<organism evidence="3">
    <name type="scientific">Vairimorpha ceranae (strain BRL01)</name>
    <name type="common">Microsporidian parasite</name>
    <name type="synonym">Nosema ceranae</name>
    <dbReference type="NCBI Taxonomy" id="578460"/>
    <lineage>
        <taxon>Eukaryota</taxon>
        <taxon>Fungi</taxon>
        <taxon>Fungi incertae sedis</taxon>
        <taxon>Microsporidia</taxon>
        <taxon>Nosematidae</taxon>
        <taxon>Vairimorpha</taxon>
    </lineage>
</organism>
<dbReference type="InParanoid" id="C4V784"/>
<gene>
    <name evidence="2" type="ORF">NCER_100304</name>
</gene>